<name>A0A1F5ER01_9BACT</name>
<proteinExistence type="predicted"/>
<evidence type="ECO:0000313" key="2">
    <source>
        <dbReference type="Proteomes" id="UP000177390"/>
    </source>
</evidence>
<gene>
    <name evidence="1" type="ORF">A3D09_00585</name>
</gene>
<organism evidence="1 2">
    <name type="scientific">Candidatus Collierbacteria bacterium RIFCSPHIGHO2_02_FULL_49_10</name>
    <dbReference type="NCBI Taxonomy" id="1817723"/>
    <lineage>
        <taxon>Bacteria</taxon>
        <taxon>Candidatus Collieribacteriota</taxon>
    </lineage>
</organism>
<evidence type="ECO:0000313" key="1">
    <source>
        <dbReference type="EMBL" id="OGD69837.1"/>
    </source>
</evidence>
<dbReference type="AlphaFoldDB" id="A0A1F5ER01"/>
<dbReference type="EMBL" id="MFAH01000072">
    <property type="protein sequence ID" value="OGD69837.1"/>
    <property type="molecule type" value="Genomic_DNA"/>
</dbReference>
<reference evidence="1 2" key="1">
    <citation type="journal article" date="2016" name="Nat. Commun.">
        <title>Thousands of microbial genomes shed light on interconnected biogeochemical processes in an aquifer system.</title>
        <authorList>
            <person name="Anantharaman K."/>
            <person name="Brown C.T."/>
            <person name="Hug L.A."/>
            <person name="Sharon I."/>
            <person name="Castelle C.J."/>
            <person name="Probst A.J."/>
            <person name="Thomas B.C."/>
            <person name="Singh A."/>
            <person name="Wilkins M.J."/>
            <person name="Karaoz U."/>
            <person name="Brodie E.L."/>
            <person name="Williams K.H."/>
            <person name="Hubbard S.S."/>
            <person name="Banfield J.F."/>
        </authorList>
    </citation>
    <scope>NUCLEOTIDE SEQUENCE [LARGE SCALE GENOMIC DNA]</scope>
</reference>
<accession>A0A1F5ER01</accession>
<dbReference type="Proteomes" id="UP000177390">
    <property type="component" value="Unassembled WGS sequence"/>
</dbReference>
<sequence length="221" mass="24505">MGKNELLLEDARIYFDRLPAGILDQLRTMDRKGGGVYAPHQKANALGLTEILPAIEARSEIDGKFSFSEICALLTVYEETRVLAQSFARGGAGGDGVRLVLELEDRVWLPEVIEGMALFVHYLSNAAGIRERLGKREGRPVDGKVGSRNLRYWWDHFAGPLEADDFSIGKAVALEVVEVVKGLSSRGVINMEGVERWADRWRGAELAKELYLFALSDGWGL</sequence>
<protein>
    <submittedName>
        <fullName evidence="1">Uncharacterized protein</fullName>
    </submittedName>
</protein>
<comment type="caution">
    <text evidence="1">The sequence shown here is derived from an EMBL/GenBank/DDBJ whole genome shotgun (WGS) entry which is preliminary data.</text>
</comment>